<protein>
    <submittedName>
        <fullName evidence="3">Hypp37 protein</fullName>
    </submittedName>
</protein>
<dbReference type="EMBL" id="OV696686">
    <property type="protein sequence ID" value="CAH1224953.1"/>
    <property type="molecule type" value="Genomic_DNA"/>
</dbReference>
<feature type="region of interest" description="Disordered" evidence="1">
    <location>
        <begin position="71"/>
        <end position="90"/>
    </location>
</feature>
<dbReference type="Proteomes" id="UP000838412">
    <property type="component" value="Chromosome 1"/>
</dbReference>
<accession>A0A8J9WBB2</accession>
<evidence type="ECO:0000256" key="1">
    <source>
        <dbReference type="SAM" id="MobiDB-lite"/>
    </source>
</evidence>
<evidence type="ECO:0000313" key="4">
    <source>
        <dbReference type="Proteomes" id="UP000838412"/>
    </source>
</evidence>
<keyword evidence="4" id="KW-1185">Reference proteome</keyword>
<proteinExistence type="predicted"/>
<keyword evidence="2" id="KW-1133">Transmembrane helix</keyword>
<keyword evidence="2" id="KW-0812">Transmembrane</keyword>
<feature type="compositionally biased region" description="Pro residues" evidence="1">
    <location>
        <begin position="364"/>
        <end position="377"/>
    </location>
</feature>
<name>A0A8J9WBB2_BRALA</name>
<reference evidence="3" key="1">
    <citation type="submission" date="2022-01" db="EMBL/GenBank/DDBJ databases">
        <authorList>
            <person name="Braso-Vives M."/>
        </authorList>
    </citation>
    <scope>NUCLEOTIDE SEQUENCE</scope>
</reference>
<organism evidence="3 4">
    <name type="scientific">Branchiostoma lanceolatum</name>
    <name type="common">Common lancelet</name>
    <name type="synonym">Amphioxus lanceolatum</name>
    <dbReference type="NCBI Taxonomy" id="7740"/>
    <lineage>
        <taxon>Eukaryota</taxon>
        <taxon>Metazoa</taxon>
        <taxon>Chordata</taxon>
        <taxon>Cephalochordata</taxon>
        <taxon>Leptocardii</taxon>
        <taxon>Amphioxiformes</taxon>
        <taxon>Branchiostomatidae</taxon>
        <taxon>Branchiostoma</taxon>
    </lineage>
</organism>
<feature type="compositionally biased region" description="Polar residues" evidence="1">
    <location>
        <begin position="406"/>
        <end position="428"/>
    </location>
</feature>
<gene>
    <name evidence="3" type="primary">Hypp37</name>
    <name evidence="3" type="ORF">BLAG_LOCUS79</name>
</gene>
<evidence type="ECO:0000313" key="3">
    <source>
        <dbReference type="EMBL" id="CAH1224953.1"/>
    </source>
</evidence>
<dbReference type="AlphaFoldDB" id="A0A8J9WBB2"/>
<keyword evidence="2" id="KW-0472">Membrane</keyword>
<feature type="transmembrane region" description="Helical" evidence="2">
    <location>
        <begin position="20"/>
        <end position="42"/>
    </location>
</feature>
<feature type="region of interest" description="Disordered" evidence="1">
    <location>
        <begin position="342"/>
        <end position="428"/>
    </location>
</feature>
<sequence length="428" mass="45623">MVQSPLNTDNDSWIRSSAQSYHPAFYVAGTIVMLGGLLLFAIPWAKRRNTLRNNDTSSLSAQFSGVNIRGGTASASQGTEEGVATMPKPSGQECACAVPLSTSRSIVDASVLDYVMKLEEAHMYAEGYSKMGSQAYEMQTVTPSEDLTTFERREAAESLDVPHDVTEQTFETSEGVTNKVDFPDTTGFPVSMDVAHVFVEASSDAFLQQQQPDVTAAASQYSPSASATASLCTDGRLSPAFASGNPFLEEPDQQQTEPALLSITIAPPVAESFCTPTTMGTLIDMSPYSTADVADGPAKDPLSATTEAPVIVLPDTPVVFGDTDHPLEPIRMVRSECLAQELQMTDIRPRSRRSSESSASDLPVQPPPAPAVLPPPPRVHRLSDGAASLDSTPMIDTEWVIVPSPSEVSASQQLSTNDGVPPATQNEH</sequence>
<evidence type="ECO:0000256" key="2">
    <source>
        <dbReference type="SAM" id="Phobius"/>
    </source>
</evidence>